<evidence type="ECO:0000313" key="4">
    <source>
        <dbReference type="RefSeq" id="XP_022257244.1"/>
    </source>
</evidence>
<evidence type="ECO:0000313" key="3">
    <source>
        <dbReference type="Proteomes" id="UP000694941"/>
    </source>
</evidence>
<gene>
    <name evidence="4" type="primary">LOC106473025</name>
</gene>
<dbReference type="Proteomes" id="UP000694941">
    <property type="component" value="Unplaced"/>
</dbReference>
<dbReference type="SUPFAM" id="SSF47923">
    <property type="entry name" value="Ypt/Rab-GAP domain of gyp1p"/>
    <property type="match status" value="1"/>
</dbReference>
<dbReference type="InterPro" id="IPR050302">
    <property type="entry name" value="Rab_GAP_TBC_domain"/>
</dbReference>
<dbReference type="Pfam" id="PF23436">
    <property type="entry name" value="RabGap-TBC_2"/>
    <property type="match status" value="1"/>
</dbReference>
<feature type="coiled-coil region" evidence="1">
    <location>
        <begin position="151"/>
        <end position="199"/>
    </location>
</feature>
<organism evidence="3 4">
    <name type="scientific">Limulus polyphemus</name>
    <name type="common">Atlantic horseshoe crab</name>
    <dbReference type="NCBI Taxonomy" id="6850"/>
    <lineage>
        <taxon>Eukaryota</taxon>
        <taxon>Metazoa</taxon>
        <taxon>Ecdysozoa</taxon>
        <taxon>Arthropoda</taxon>
        <taxon>Chelicerata</taxon>
        <taxon>Merostomata</taxon>
        <taxon>Xiphosura</taxon>
        <taxon>Limulidae</taxon>
        <taxon>Limulus</taxon>
    </lineage>
</organism>
<keyword evidence="3" id="KW-1185">Reference proteome</keyword>
<evidence type="ECO:0000256" key="1">
    <source>
        <dbReference type="SAM" id="Coils"/>
    </source>
</evidence>
<dbReference type="InterPro" id="IPR035969">
    <property type="entry name" value="Rab-GAP_TBC_sf"/>
</dbReference>
<dbReference type="InterPro" id="IPR000195">
    <property type="entry name" value="Rab-GAP-TBC_dom"/>
</dbReference>
<accession>A0ABM1TMY8</accession>
<dbReference type="PANTHER" id="PTHR47219:SF22">
    <property type="entry name" value="RAB-GAP TBC DOMAIN-CONTAINING PROTEIN"/>
    <property type="match status" value="1"/>
</dbReference>
<keyword evidence="1" id="KW-0175">Coiled coil</keyword>
<protein>
    <submittedName>
        <fullName evidence="4">Ecotropic viral integration site 5 ortholog-like</fullName>
    </submittedName>
</protein>
<dbReference type="SMART" id="SM00164">
    <property type="entry name" value="TBC"/>
    <property type="match status" value="1"/>
</dbReference>
<evidence type="ECO:0000259" key="2">
    <source>
        <dbReference type="PROSITE" id="PS50086"/>
    </source>
</evidence>
<feature type="coiled-coil region" evidence="1">
    <location>
        <begin position="495"/>
        <end position="529"/>
    </location>
</feature>
<reference evidence="4" key="1">
    <citation type="submission" date="2025-08" db="UniProtKB">
        <authorList>
            <consortium name="RefSeq"/>
        </authorList>
    </citation>
    <scope>IDENTIFICATION</scope>
    <source>
        <tissue evidence="4">Muscle</tissue>
    </source>
</reference>
<feature type="coiled-coil region" evidence="1">
    <location>
        <begin position="382"/>
        <end position="451"/>
    </location>
</feature>
<dbReference type="Gene3D" id="1.10.472.80">
    <property type="entry name" value="Ypt/Rab-GAP domain of gyp1p, domain 3"/>
    <property type="match status" value="1"/>
</dbReference>
<dbReference type="PROSITE" id="PS50086">
    <property type="entry name" value="TBC_RABGAP"/>
    <property type="match status" value="1"/>
</dbReference>
<feature type="domain" description="Rab-GAP TBC" evidence="2">
    <location>
        <begin position="1"/>
        <end position="91"/>
    </location>
</feature>
<dbReference type="RefSeq" id="XP_022257244.1">
    <property type="nucleotide sequence ID" value="XM_022401536.1"/>
</dbReference>
<proteinExistence type="predicted"/>
<name>A0ABM1TMY8_LIMPO</name>
<dbReference type="PANTHER" id="PTHR47219">
    <property type="entry name" value="RAB GTPASE-ACTIVATING PROTEIN 1-LIKE"/>
    <property type="match status" value="1"/>
</dbReference>
<sequence length="593" mass="69251">MPEEEAFAVLVRLMDDYRLREMYKPYMAELGLYMYQLECIVQELLPEVHIHLQSQSFQTSMYASSWFLTLFTSSLPLQLVCRVMDLLLSEGIEIIFRIAVTILQFCKEDILQLDMEGMLKYFQKEMPAKCETDPDYLINKALQVKYNIKNMKKLEKEYSTLKTREQEEMTEMRKIRVENRILKQRIENLEQENAALAGRLIEGQVSRAQEAEDNFAIKRELVVLRDRENTIREELKLAYEQIQEMHKLGSQPPSLDMYAEDIIQVLQEELVAVKLREAEKEDVMIHLRQRILELEEANKQLREVTPDNSMASLQEELIASKLREAEINLSMKELRQKITDLQLMWEKHLAETETDCPSPSKKQEKTMLAQLQKDLMTAKFCEADATAELKELRQKVMELETQNQVSLNQLRRQAEEMKKLQEKFDSALDENNKLQNHLREEQRKNIDLLSQMKEDQVMSKIREVEQTQITAELRQKISSLEIRNQEIVTAGQLSLGEENDTIKDLHDRLNDLQVEVGRLETQNRKLISTVALQNLRQNSRISGGSVSRINSLLEMAISRSNSSENNLLENQWLQLGSEPHLPTSKDLFENGKT</sequence>
<dbReference type="GeneID" id="106473025"/>